<sequence>MSSGLRTHAAASPVDHGKIGHRTARSPLVETRVFPRRERGDRGDGLMSSRDRVLTWIAGLLALAAMVSVLLLAGTP</sequence>
<keyword evidence="2" id="KW-0472">Membrane</keyword>
<feature type="region of interest" description="Disordered" evidence="1">
    <location>
        <begin position="1"/>
        <end position="46"/>
    </location>
</feature>
<reference evidence="4" key="1">
    <citation type="submission" date="2018-12" db="EMBL/GenBank/DDBJ databases">
        <title>Complete genome sequence of an uncultured bacterium of the candidate phylum Bipolaricaulota.</title>
        <authorList>
            <person name="Kadnikov V.V."/>
            <person name="Mardanov A.V."/>
            <person name="Beletsky A.V."/>
            <person name="Frank Y.A."/>
            <person name="Karnachuk O.V."/>
            <person name="Ravin N.V."/>
        </authorList>
    </citation>
    <scope>NUCLEOTIDE SEQUENCE [LARGE SCALE GENOMIC DNA]</scope>
</reference>
<dbReference type="Proteomes" id="UP000287233">
    <property type="component" value="Chromosome"/>
</dbReference>
<accession>A0A410FU09</accession>
<feature type="compositionally biased region" description="Basic and acidic residues" evidence="1">
    <location>
        <begin position="33"/>
        <end position="46"/>
    </location>
</feature>
<dbReference type="AlphaFoldDB" id="A0A410FU09"/>
<protein>
    <submittedName>
        <fullName evidence="3">Uncharacterized protein</fullName>
    </submittedName>
</protein>
<keyword evidence="2" id="KW-1133">Transmembrane helix</keyword>
<feature type="transmembrane region" description="Helical" evidence="2">
    <location>
        <begin position="53"/>
        <end position="73"/>
    </location>
</feature>
<evidence type="ECO:0000256" key="1">
    <source>
        <dbReference type="SAM" id="MobiDB-lite"/>
    </source>
</evidence>
<organism evidence="3 4">
    <name type="scientific">Bipolaricaulis sibiricus</name>
    <dbReference type="NCBI Taxonomy" id="2501609"/>
    <lineage>
        <taxon>Bacteria</taxon>
        <taxon>Candidatus Bipolaricaulota</taxon>
        <taxon>Candidatus Bipolaricaulia</taxon>
        <taxon>Candidatus Bipolaricaulales</taxon>
        <taxon>Candidatus Bipolaricaulaceae</taxon>
        <taxon>Candidatus Bipolaricaulis</taxon>
    </lineage>
</organism>
<evidence type="ECO:0000313" key="3">
    <source>
        <dbReference type="EMBL" id="QAA76577.1"/>
    </source>
</evidence>
<dbReference type="KEGG" id="bih:BIP78_0811"/>
<name>A0A410FU09_BIPS1</name>
<keyword evidence="2" id="KW-0812">Transmembrane</keyword>
<gene>
    <name evidence="3" type="ORF">BIP78_0811</name>
</gene>
<evidence type="ECO:0000313" key="4">
    <source>
        <dbReference type="Proteomes" id="UP000287233"/>
    </source>
</evidence>
<evidence type="ECO:0000256" key="2">
    <source>
        <dbReference type="SAM" id="Phobius"/>
    </source>
</evidence>
<dbReference type="EMBL" id="CP034928">
    <property type="protein sequence ID" value="QAA76577.1"/>
    <property type="molecule type" value="Genomic_DNA"/>
</dbReference>
<proteinExistence type="predicted"/>